<feature type="domain" description="HAMP" evidence="17">
    <location>
        <begin position="213"/>
        <end position="265"/>
    </location>
</feature>
<dbReference type="EC" id="2.7.13.3" evidence="3"/>
<dbReference type="InterPro" id="IPR036097">
    <property type="entry name" value="HisK_dim/P_sf"/>
</dbReference>
<sequence length="962" mass="109548">MTGFWAFIRKSITRRFMAMMLLFLSLLIVGASIVQYLNSNALTHYQTEIYNTKEKQNLVADIAEHTNQIFFRARGYYAFLSPSEYNELFLEKKKLEQALDNFKKLPLNDEEQALVASIESFFTNFFTNVFPTFSSYAKNGDFESLRKASASGVNQEVNNLLTYAGRYQEQHDQLLYTKNQLLFEELSQLSTWFLVYSLMVLVIMVVVTIQTTRDIGRPLVRLSKNAEQFANGVTPLLQDLNRVDEIGRLSRSLDYLIRQIQAKEEVLMAQNEELQAQQDELMMQQEELQEALGKMEENERYLEKKNRFILSLANTLDKDELLSSIIRNITGVMDADKGVIVMLNTDRDAASFGVSQNVLEQLRKGLDDGPLVRIKETNLPYVLIRESTDAERGYREEISRTSELYLPVLDAHQTIVACIILSRIDRKFTEQELQVIIGLAKQISLALDKLAMFEETERQRKMTQDMLDSVQEGIQLIDPNGETLQVNRNFCELLCYDHQLASQGFDLEQFLSHLQSRTSEPDRLIQYVRAVVLDEDAIPSGSIVFQMTGPQVRYIQLYAEPLYRNQEKWSTLLVYRDFTKEYEIDQMKSEFVSTVSHELRTPLASVLGFAELLLTKELKPERQQRYIATIYQEATRLTALINDFLDLQRMESGRQTYELENVALDQVIRDIFGLYRIQSPLHRFELDLQTERTVVYGDQAKLRQVFVNLISNAIKYSPHGGHVRVDCRQDGNHLLVEVQDEGLGIPSEAIPHLFTKFYRVDNSDRREIGGTGLGLAIVQEIVHMHHGEVAVTSELGKGSTFTVTLPLAENALAPGYPAGSEEAVSPTGQCNGNVVIVEDDLNLTELLRHELTSSGFRVNSFSTASEAVAAIEELRPDAVVLDLILKDGESGWKVIEEIRNNPDLRTIPIVISSAFEEKKKAFDLGATGYLIKPYHPDTLSKAILLAITNHEAMGQIFIPDEQ</sequence>
<keyword evidence="9" id="KW-0067">ATP-binding</keyword>
<dbReference type="SUPFAM" id="SSF55785">
    <property type="entry name" value="PYP-like sensor domain (PAS domain)"/>
    <property type="match status" value="1"/>
</dbReference>
<dbReference type="RefSeq" id="WP_048034799.1">
    <property type="nucleotide sequence ID" value="NZ_CP030117.1"/>
</dbReference>
<keyword evidence="14" id="KW-0812">Transmembrane</keyword>
<dbReference type="SUPFAM" id="SSF52172">
    <property type="entry name" value="CheY-like"/>
    <property type="match status" value="1"/>
</dbReference>
<dbReference type="CDD" id="cd06225">
    <property type="entry name" value="HAMP"/>
    <property type="match status" value="1"/>
</dbReference>
<gene>
    <name evidence="18" type="ORF">AB432_026205</name>
</gene>
<dbReference type="SMART" id="SM00448">
    <property type="entry name" value="REC"/>
    <property type="match status" value="1"/>
</dbReference>
<keyword evidence="8" id="KW-0418">Kinase</keyword>
<dbReference type="InterPro" id="IPR003661">
    <property type="entry name" value="HisK_dim/P_dom"/>
</dbReference>
<evidence type="ECO:0000256" key="1">
    <source>
        <dbReference type="ARBA" id="ARBA00000085"/>
    </source>
</evidence>
<dbReference type="GO" id="GO:0005886">
    <property type="term" value="C:plasma membrane"/>
    <property type="evidence" value="ECO:0007669"/>
    <property type="project" value="UniProtKB-SubCell"/>
</dbReference>
<evidence type="ECO:0000256" key="8">
    <source>
        <dbReference type="ARBA" id="ARBA00022777"/>
    </source>
</evidence>
<dbReference type="SMART" id="SM00388">
    <property type="entry name" value="HisKA"/>
    <property type="match status" value="1"/>
</dbReference>
<evidence type="ECO:0000256" key="13">
    <source>
        <dbReference type="SAM" id="Coils"/>
    </source>
</evidence>
<evidence type="ECO:0000256" key="9">
    <source>
        <dbReference type="ARBA" id="ARBA00022840"/>
    </source>
</evidence>
<evidence type="ECO:0000256" key="4">
    <source>
        <dbReference type="ARBA" id="ARBA00022475"/>
    </source>
</evidence>
<evidence type="ECO:0000256" key="14">
    <source>
        <dbReference type="SAM" id="Phobius"/>
    </source>
</evidence>
<dbReference type="Pfam" id="PF00072">
    <property type="entry name" value="Response_reg"/>
    <property type="match status" value="1"/>
</dbReference>
<comment type="catalytic activity">
    <reaction evidence="1">
        <text>ATP + protein L-histidine = ADP + protein N-phospho-L-histidine.</text>
        <dbReference type="EC" id="2.7.13.3"/>
    </reaction>
</comment>
<dbReference type="PROSITE" id="PS50885">
    <property type="entry name" value="HAMP"/>
    <property type="match status" value="1"/>
</dbReference>
<dbReference type="PROSITE" id="PS50110">
    <property type="entry name" value="RESPONSE_REGULATORY"/>
    <property type="match status" value="1"/>
</dbReference>
<dbReference type="PANTHER" id="PTHR43547">
    <property type="entry name" value="TWO-COMPONENT HISTIDINE KINASE"/>
    <property type="match status" value="1"/>
</dbReference>
<dbReference type="SUPFAM" id="SSF158472">
    <property type="entry name" value="HAMP domain-like"/>
    <property type="match status" value="1"/>
</dbReference>
<dbReference type="CDD" id="cd17574">
    <property type="entry name" value="REC_OmpR"/>
    <property type="match status" value="1"/>
</dbReference>
<dbReference type="SUPFAM" id="SSF55781">
    <property type="entry name" value="GAF domain-like"/>
    <property type="match status" value="1"/>
</dbReference>
<dbReference type="CDD" id="cd00082">
    <property type="entry name" value="HisKA"/>
    <property type="match status" value="1"/>
</dbReference>
<dbReference type="PRINTS" id="PR00344">
    <property type="entry name" value="BCTRLSENSOR"/>
</dbReference>
<dbReference type="Pfam" id="PF00512">
    <property type="entry name" value="HisKA"/>
    <property type="match status" value="1"/>
</dbReference>
<evidence type="ECO:0000313" key="19">
    <source>
        <dbReference type="Proteomes" id="UP000036061"/>
    </source>
</evidence>
<dbReference type="AlphaFoldDB" id="A0A2Z4MQH3"/>
<evidence type="ECO:0000259" key="17">
    <source>
        <dbReference type="PROSITE" id="PS50885"/>
    </source>
</evidence>
<dbReference type="InterPro" id="IPR004358">
    <property type="entry name" value="Sig_transdc_His_kin-like_C"/>
</dbReference>
<feature type="coiled-coil region" evidence="13">
    <location>
        <begin position="257"/>
        <end position="305"/>
    </location>
</feature>
<dbReference type="SUPFAM" id="SSF55874">
    <property type="entry name" value="ATPase domain of HSP90 chaperone/DNA topoisomerase II/histidine kinase"/>
    <property type="match status" value="1"/>
</dbReference>
<keyword evidence="13" id="KW-0175">Coiled coil</keyword>
<keyword evidence="14" id="KW-1133">Transmembrane helix</keyword>
<dbReference type="SMART" id="SM00065">
    <property type="entry name" value="GAF"/>
    <property type="match status" value="1"/>
</dbReference>
<dbReference type="FunFam" id="1.10.287.130:FF:000001">
    <property type="entry name" value="Two-component sensor histidine kinase"/>
    <property type="match status" value="1"/>
</dbReference>
<feature type="domain" description="Histidine kinase" evidence="15">
    <location>
        <begin position="594"/>
        <end position="809"/>
    </location>
</feature>
<dbReference type="Gene3D" id="6.10.340.10">
    <property type="match status" value="1"/>
</dbReference>
<dbReference type="GO" id="GO:0005524">
    <property type="term" value="F:ATP binding"/>
    <property type="evidence" value="ECO:0007669"/>
    <property type="project" value="UniProtKB-KW"/>
</dbReference>
<organism evidence="18 19">
    <name type="scientific">Brevibacillus brevis</name>
    <name type="common">Bacillus brevis</name>
    <dbReference type="NCBI Taxonomy" id="1393"/>
    <lineage>
        <taxon>Bacteria</taxon>
        <taxon>Bacillati</taxon>
        <taxon>Bacillota</taxon>
        <taxon>Bacilli</taxon>
        <taxon>Bacillales</taxon>
        <taxon>Paenibacillaceae</taxon>
        <taxon>Brevibacillus</taxon>
    </lineage>
</organism>
<dbReference type="SMART" id="SM00387">
    <property type="entry name" value="HATPase_c"/>
    <property type="match status" value="1"/>
</dbReference>
<dbReference type="EMBL" id="CP030117">
    <property type="protein sequence ID" value="AWX58319.1"/>
    <property type="molecule type" value="Genomic_DNA"/>
</dbReference>
<keyword evidence="11 14" id="KW-0472">Membrane</keyword>
<evidence type="ECO:0000256" key="7">
    <source>
        <dbReference type="ARBA" id="ARBA00022741"/>
    </source>
</evidence>
<evidence type="ECO:0000256" key="11">
    <source>
        <dbReference type="ARBA" id="ARBA00023136"/>
    </source>
</evidence>
<evidence type="ECO:0000259" key="16">
    <source>
        <dbReference type="PROSITE" id="PS50110"/>
    </source>
</evidence>
<evidence type="ECO:0000256" key="6">
    <source>
        <dbReference type="ARBA" id="ARBA00022679"/>
    </source>
</evidence>
<evidence type="ECO:0000256" key="3">
    <source>
        <dbReference type="ARBA" id="ARBA00012438"/>
    </source>
</evidence>
<evidence type="ECO:0000256" key="2">
    <source>
        <dbReference type="ARBA" id="ARBA00004651"/>
    </source>
</evidence>
<evidence type="ECO:0000313" key="18">
    <source>
        <dbReference type="EMBL" id="AWX58319.1"/>
    </source>
</evidence>
<keyword evidence="10" id="KW-0902">Two-component regulatory system</keyword>
<dbReference type="Proteomes" id="UP000036061">
    <property type="component" value="Chromosome"/>
</dbReference>
<feature type="transmembrane region" description="Helical" evidence="14">
    <location>
        <begin position="189"/>
        <end position="209"/>
    </location>
</feature>
<proteinExistence type="predicted"/>
<dbReference type="InterPro" id="IPR035965">
    <property type="entry name" value="PAS-like_dom_sf"/>
</dbReference>
<accession>A0A2Z4MQH3</accession>
<dbReference type="Gene3D" id="3.30.565.10">
    <property type="entry name" value="Histidine kinase-like ATPase, C-terminal domain"/>
    <property type="match status" value="1"/>
</dbReference>
<comment type="subcellular location">
    <subcellularLocation>
        <location evidence="2">Cell membrane</location>
        <topology evidence="2">Multi-pass membrane protein</topology>
    </subcellularLocation>
</comment>
<dbReference type="InterPro" id="IPR003660">
    <property type="entry name" value="HAMP_dom"/>
</dbReference>
<dbReference type="Gene3D" id="3.30.450.20">
    <property type="entry name" value="PAS domain"/>
    <property type="match status" value="1"/>
</dbReference>
<dbReference type="CDD" id="cd00075">
    <property type="entry name" value="HATPase"/>
    <property type="match status" value="1"/>
</dbReference>
<dbReference type="SUPFAM" id="SSF47384">
    <property type="entry name" value="Homodimeric domain of signal transducing histidine kinase"/>
    <property type="match status" value="1"/>
</dbReference>
<evidence type="ECO:0000256" key="5">
    <source>
        <dbReference type="ARBA" id="ARBA00022553"/>
    </source>
</evidence>
<evidence type="ECO:0000256" key="12">
    <source>
        <dbReference type="PROSITE-ProRule" id="PRU00169"/>
    </source>
</evidence>
<dbReference type="Gene3D" id="3.40.50.2300">
    <property type="match status" value="1"/>
</dbReference>
<dbReference type="InterPro" id="IPR029016">
    <property type="entry name" value="GAF-like_dom_sf"/>
</dbReference>
<dbReference type="InterPro" id="IPR005467">
    <property type="entry name" value="His_kinase_dom"/>
</dbReference>
<evidence type="ECO:0000259" key="15">
    <source>
        <dbReference type="PROSITE" id="PS50109"/>
    </source>
</evidence>
<dbReference type="Gene3D" id="3.30.450.40">
    <property type="match status" value="1"/>
</dbReference>
<protein>
    <recommendedName>
        <fullName evidence="3">histidine kinase</fullName>
        <ecNumber evidence="3">2.7.13.3</ecNumber>
    </recommendedName>
</protein>
<dbReference type="InterPro" id="IPR001789">
    <property type="entry name" value="Sig_transdc_resp-reg_receiver"/>
</dbReference>
<evidence type="ECO:0000256" key="10">
    <source>
        <dbReference type="ARBA" id="ARBA00023012"/>
    </source>
</evidence>
<dbReference type="InterPro" id="IPR003018">
    <property type="entry name" value="GAF"/>
</dbReference>
<reference evidence="18 19" key="1">
    <citation type="journal article" date="2015" name="Genome Announc.">
        <title>Draft Genome Sequence of Brevibacillus brevis DZQ7, a Plant Growth-Promoting Rhizobacterium with Broad-Spectrum Antimicrobial Activity.</title>
        <authorList>
            <person name="Hou Q."/>
            <person name="Wang C."/>
            <person name="Hou X."/>
            <person name="Xia Z."/>
            <person name="Ye J."/>
            <person name="Liu K."/>
            <person name="Liu H."/>
            <person name="Wang J."/>
            <person name="Guo H."/>
            <person name="Yu X."/>
            <person name="Yang Y."/>
            <person name="Du B."/>
            <person name="Ding Y."/>
        </authorList>
    </citation>
    <scope>NUCLEOTIDE SEQUENCE [LARGE SCALE GENOMIC DNA]</scope>
    <source>
        <strain evidence="18 19">DZQ7</strain>
    </source>
</reference>
<name>A0A2Z4MQH3_BREBE</name>
<keyword evidence="6" id="KW-0808">Transferase</keyword>
<dbReference type="Gene3D" id="1.10.287.130">
    <property type="match status" value="1"/>
</dbReference>
<keyword evidence="5 12" id="KW-0597">Phosphoprotein</keyword>
<dbReference type="InterPro" id="IPR011006">
    <property type="entry name" value="CheY-like_superfamily"/>
</dbReference>
<dbReference type="InterPro" id="IPR036890">
    <property type="entry name" value="HATPase_C_sf"/>
</dbReference>
<dbReference type="PROSITE" id="PS50109">
    <property type="entry name" value="HIS_KIN"/>
    <property type="match status" value="1"/>
</dbReference>
<dbReference type="Pfam" id="PF02518">
    <property type="entry name" value="HATPase_c"/>
    <property type="match status" value="1"/>
</dbReference>
<feature type="modified residue" description="4-aspartylphosphate" evidence="12">
    <location>
        <position position="882"/>
    </location>
</feature>
<keyword evidence="4" id="KW-1003">Cell membrane</keyword>
<dbReference type="InterPro" id="IPR003594">
    <property type="entry name" value="HATPase_dom"/>
</dbReference>
<keyword evidence="7" id="KW-0547">Nucleotide-binding</keyword>
<dbReference type="GO" id="GO:0000155">
    <property type="term" value="F:phosphorelay sensor kinase activity"/>
    <property type="evidence" value="ECO:0007669"/>
    <property type="project" value="InterPro"/>
</dbReference>
<dbReference type="FunFam" id="3.30.565.10:FF:000006">
    <property type="entry name" value="Sensor histidine kinase WalK"/>
    <property type="match status" value="1"/>
</dbReference>
<dbReference type="PANTHER" id="PTHR43547:SF2">
    <property type="entry name" value="HYBRID SIGNAL TRANSDUCTION HISTIDINE KINASE C"/>
    <property type="match status" value="1"/>
</dbReference>
<feature type="domain" description="Response regulatory" evidence="16">
    <location>
        <begin position="833"/>
        <end position="947"/>
    </location>
</feature>